<feature type="region of interest" description="Disordered" evidence="12">
    <location>
        <begin position="320"/>
        <end position="358"/>
    </location>
</feature>
<dbReference type="InterPro" id="IPR017441">
    <property type="entry name" value="Protein_kinase_ATP_BS"/>
</dbReference>
<keyword evidence="6 14" id="KW-0418">Kinase</keyword>
<evidence type="ECO:0000256" key="9">
    <source>
        <dbReference type="ARBA" id="ARBA00048367"/>
    </source>
</evidence>
<name>A0A1J4KIS9_9EUKA</name>
<comment type="catalytic activity">
    <reaction evidence="9">
        <text>L-seryl-[protein] + ATP = O-phospho-L-seryl-[protein] + ADP + H(+)</text>
        <dbReference type="Rhea" id="RHEA:17989"/>
        <dbReference type="Rhea" id="RHEA-COMP:9863"/>
        <dbReference type="Rhea" id="RHEA-COMP:11604"/>
        <dbReference type="ChEBI" id="CHEBI:15378"/>
        <dbReference type="ChEBI" id="CHEBI:29999"/>
        <dbReference type="ChEBI" id="CHEBI:30616"/>
        <dbReference type="ChEBI" id="CHEBI:83421"/>
        <dbReference type="ChEBI" id="CHEBI:456216"/>
        <dbReference type="EC" id="2.7.11.22"/>
    </reaction>
</comment>
<evidence type="ECO:0000313" key="15">
    <source>
        <dbReference type="Proteomes" id="UP000179807"/>
    </source>
</evidence>
<evidence type="ECO:0000256" key="4">
    <source>
        <dbReference type="ARBA" id="ARBA00022679"/>
    </source>
</evidence>
<gene>
    <name evidence="14" type="ORF">TRFO_21247</name>
</gene>
<dbReference type="InterPro" id="IPR050108">
    <property type="entry name" value="CDK"/>
</dbReference>
<dbReference type="GO" id="GO:0000307">
    <property type="term" value="C:cyclin-dependent protein kinase holoenzyme complex"/>
    <property type="evidence" value="ECO:0007669"/>
    <property type="project" value="TreeGrafter"/>
</dbReference>
<feature type="compositionally biased region" description="Basic and acidic residues" evidence="12">
    <location>
        <begin position="347"/>
        <end position="358"/>
    </location>
</feature>
<evidence type="ECO:0000256" key="3">
    <source>
        <dbReference type="ARBA" id="ARBA00022527"/>
    </source>
</evidence>
<keyword evidence="15" id="KW-1185">Reference proteome</keyword>
<keyword evidence="5 10" id="KW-0547">Nucleotide-binding</keyword>
<dbReference type="InterPro" id="IPR008271">
    <property type="entry name" value="Ser/Thr_kinase_AS"/>
</dbReference>
<dbReference type="PANTHER" id="PTHR24056">
    <property type="entry name" value="CELL DIVISION PROTEIN KINASE"/>
    <property type="match status" value="1"/>
</dbReference>
<dbReference type="FunFam" id="1.10.510.10:FF:000624">
    <property type="entry name" value="Mitogen-activated protein kinase"/>
    <property type="match status" value="1"/>
</dbReference>
<evidence type="ECO:0000256" key="6">
    <source>
        <dbReference type="ARBA" id="ARBA00022777"/>
    </source>
</evidence>
<dbReference type="GO" id="GO:0008353">
    <property type="term" value="F:RNA polymerase II CTD heptapeptide repeat kinase activity"/>
    <property type="evidence" value="ECO:0007669"/>
    <property type="project" value="TreeGrafter"/>
</dbReference>
<keyword evidence="3 11" id="KW-0723">Serine/threonine-protein kinase</keyword>
<dbReference type="Gene3D" id="3.30.200.20">
    <property type="entry name" value="Phosphorylase Kinase, domain 1"/>
    <property type="match status" value="1"/>
</dbReference>
<reference evidence="14" key="1">
    <citation type="submission" date="2016-10" db="EMBL/GenBank/DDBJ databases">
        <authorList>
            <person name="Benchimol M."/>
            <person name="Almeida L.G."/>
            <person name="Vasconcelos A.T."/>
            <person name="Perreira-Neves A."/>
            <person name="Rosa I.A."/>
            <person name="Tasca T."/>
            <person name="Bogo M.R."/>
            <person name="de Souza W."/>
        </authorList>
    </citation>
    <scope>NUCLEOTIDE SEQUENCE [LARGE SCALE GENOMIC DNA]</scope>
    <source>
        <strain evidence="14">K</strain>
    </source>
</reference>
<dbReference type="PROSITE" id="PS50011">
    <property type="entry name" value="PROTEIN_KINASE_DOM"/>
    <property type="match status" value="1"/>
</dbReference>
<dbReference type="Proteomes" id="UP000179807">
    <property type="component" value="Unassembled WGS sequence"/>
</dbReference>
<dbReference type="EC" id="2.7.11.22" evidence="2"/>
<evidence type="ECO:0000256" key="7">
    <source>
        <dbReference type="ARBA" id="ARBA00022840"/>
    </source>
</evidence>
<dbReference type="PANTHER" id="PTHR24056:SF546">
    <property type="entry name" value="CYCLIN-DEPENDENT KINASE 12"/>
    <property type="match status" value="1"/>
</dbReference>
<comment type="caution">
    <text evidence="14">The sequence shown here is derived from an EMBL/GenBank/DDBJ whole genome shotgun (WGS) entry which is preliminary data.</text>
</comment>
<dbReference type="FunFam" id="3.30.200.20:FF:000124">
    <property type="entry name" value="Cyclin-dependent kinase 4"/>
    <property type="match status" value="1"/>
</dbReference>
<keyword evidence="7 10" id="KW-0067">ATP-binding</keyword>
<protein>
    <recommendedName>
        <fullName evidence="2">cyclin-dependent kinase</fullName>
        <ecNumber evidence="2">2.7.11.22</ecNumber>
    </recommendedName>
</protein>
<dbReference type="PROSITE" id="PS00108">
    <property type="entry name" value="PROTEIN_KINASE_ST"/>
    <property type="match status" value="1"/>
</dbReference>
<dbReference type="EMBL" id="MLAK01000631">
    <property type="protein sequence ID" value="OHT09732.1"/>
    <property type="molecule type" value="Genomic_DNA"/>
</dbReference>
<keyword evidence="4" id="KW-0808">Transferase</keyword>
<evidence type="ECO:0000256" key="1">
    <source>
        <dbReference type="ARBA" id="ARBA00006485"/>
    </source>
</evidence>
<dbReference type="SMART" id="SM00220">
    <property type="entry name" value="S_TKc"/>
    <property type="match status" value="1"/>
</dbReference>
<dbReference type="RefSeq" id="XP_068362868.1">
    <property type="nucleotide sequence ID" value="XM_068501848.1"/>
</dbReference>
<evidence type="ECO:0000313" key="14">
    <source>
        <dbReference type="EMBL" id="OHT09732.1"/>
    </source>
</evidence>
<dbReference type="Gene3D" id="1.10.510.10">
    <property type="entry name" value="Transferase(Phosphotransferase) domain 1"/>
    <property type="match status" value="1"/>
</dbReference>
<comment type="catalytic activity">
    <reaction evidence="8">
        <text>L-threonyl-[protein] + ATP = O-phospho-L-threonyl-[protein] + ADP + H(+)</text>
        <dbReference type="Rhea" id="RHEA:46608"/>
        <dbReference type="Rhea" id="RHEA-COMP:11060"/>
        <dbReference type="Rhea" id="RHEA-COMP:11605"/>
        <dbReference type="ChEBI" id="CHEBI:15378"/>
        <dbReference type="ChEBI" id="CHEBI:30013"/>
        <dbReference type="ChEBI" id="CHEBI:30616"/>
        <dbReference type="ChEBI" id="CHEBI:61977"/>
        <dbReference type="ChEBI" id="CHEBI:456216"/>
        <dbReference type="EC" id="2.7.11.22"/>
    </reaction>
</comment>
<dbReference type="GO" id="GO:0005634">
    <property type="term" value="C:nucleus"/>
    <property type="evidence" value="ECO:0007669"/>
    <property type="project" value="TreeGrafter"/>
</dbReference>
<organism evidence="14 15">
    <name type="scientific">Tritrichomonas foetus</name>
    <dbReference type="NCBI Taxonomy" id="1144522"/>
    <lineage>
        <taxon>Eukaryota</taxon>
        <taxon>Metamonada</taxon>
        <taxon>Parabasalia</taxon>
        <taxon>Tritrichomonadida</taxon>
        <taxon>Tritrichomonadidae</taxon>
        <taxon>Tritrichomonas</taxon>
    </lineage>
</organism>
<dbReference type="OrthoDB" id="28397at2759"/>
<evidence type="ECO:0000256" key="11">
    <source>
        <dbReference type="RuleBase" id="RU000304"/>
    </source>
</evidence>
<dbReference type="GO" id="GO:0005524">
    <property type="term" value="F:ATP binding"/>
    <property type="evidence" value="ECO:0007669"/>
    <property type="project" value="UniProtKB-UniRule"/>
</dbReference>
<dbReference type="GeneID" id="94836552"/>
<dbReference type="GO" id="GO:0004693">
    <property type="term" value="F:cyclin-dependent protein serine/threonine kinase activity"/>
    <property type="evidence" value="ECO:0007669"/>
    <property type="project" value="UniProtKB-EC"/>
</dbReference>
<sequence>MCETLHVNQISDKYEIIEVVGRGTYGKVYKCREITTKRILALKKIKIHQPNEGFPLNSIREINILKSLHHDNIIGLREIITTNKDRVYLAFDYCEYDLFGLIYSAQENILSDIQIVSFIKQLLLSIKVCQDSKIVHRDLKPANIFITNENVIKLGDFGLARRIAENQTRYTSKVITLYYRAPELLLDCKRYKYEVDMWSVGCIIYEMMAKKPLFQCAVKSNEAIPQAQAIFSICGTPDLNEWPEFKEIDKNCLFVNKTVIPNRLKEYLEENVPPQFKESIDLLLQMLQLTPSKRITAEKAMMHPFITKYGTDLEPSKLPKISSGDLHQLAVSTERKKRQESLVNQVRPEKTKPTEIPL</sequence>
<evidence type="ECO:0000256" key="8">
    <source>
        <dbReference type="ARBA" id="ARBA00047811"/>
    </source>
</evidence>
<feature type="binding site" evidence="10">
    <location>
        <position position="43"/>
    </location>
    <ligand>
        <name>ATP</name>
        <dbReference type="ChEBI" id="CHEBI:30616"/>
    </ligand>
</feature>
<evidence type="ECO:0000259" key="13">
    <source>
        <dbReference type="PROSITE" id="PS50011"/>
    </source>
</evidence>
<dbReference type="SUPFAM" id="SSF56112">
    <property type="entry name" value="Protein kinase-like (PK-like)"/>
    <property type="match status" value="1"/>
</dbReference>
<dbReference type="InterPro" id="IPR011009">
    <property type="entry name" value="Kinase-like_dom_sf"/>
</dbReference>
<evidence type="ECO:0000256" key="10">
    <source>
        <dbReference type="PROSITE-ProRule" id="PRU10141"/>
    </source>
</evidence>
<dbReference type="PROSITE" id="PS00107">
    <property type="entry name" value="PROTEIN_KINASE_ATP"/>
    <property type="match status" value="1"/>
</dbReference>
<dbReference type="AlphaFoldDB" id="A0A1J4KIS9"/>
<accession>A0A1J4KIS9</accession>
<dbReference type="VEuPathDB" id="TrichDB:TRFO_21247"/>
<dbReference type="GO" id="GO:0032968">
    <property type="term" value="P:positive regulation of transcription elongation by RNA polymerase II"/>
    <property type="evidence" value="ECO:0007669"/>
    <property type="project" value="TreeGrafter"/>
</dbReference>
<proteinExistence type="inferred from homology"/>
<evidence type="ECO:0000256" key="2">
    <source>
        <dbReference type="ARBA" id="ARBA00012425"/>
    </source>
</evidence>
<comment type="similarity">
    <text evidence="1">Belongs to the protein kinase superfamily. CMGC Ser/Thr protein kinase family. CDC2/CDKX subfamily.</text>
</comment>
<dbReference type="InterPro" id="IPR000719">
    <property type="entry name" value="Prot_kinase_dom"/>
</dbReference>
<feature type="domain" description="Protein kinase" evidence="13">
    <location>
        <begin position="14"/>
        <end position="306"/>
    </location>
</feature>
<dbReference type="Pfam" id="PF00069">
    <property type="entry name" value="Pkinase"/>
    <property type="match status" value="1"/>
</dbReference>
<evidence type="ECO:0000256" key="12">
    <source>
        <dbReference type="SAM" id="MobiDB-lite"/>
    </source>
</evidence>
<evidence type="ECO:0000256" key="5">
    <source>
        <dbReference type="ARBA" id="ARBA00022741"/>
    </source>
</evidence>